<comment type="caution">
    <text evidence="3">The sequence shown here is derived from an EMBL/GenBank/DDBJ whole genome shotgun (WGS) entry which is preliminary data.</text>
</comment>
<evidence type="ECO:0000313" key="3">
    <source>
        <dbReference type="EMBL" id="KAF7148852.1"/>
    </source>
</evidence>
<dbReference type="PROSITE" id="PS50158">
    <property type="entry name" value="ZF_CCHC"/>
    <property type="match status" value="1"/>
</dbReference>
<dbReference type="AlphaFoldDB" id="A0A834H6C9"/>
<keyword evidence="1" id="KW-0863">Zinc-finger</keyword>
<evidence type="ECO:0000259" key="2">
    <source>
        <dbReference type="PROSITE" id="PS50158"/>
    </source>
</evidence>
<dbReference type="Proteomes" id="UP000626092">
    <property type="component" value="Unassembled WGS sequence"/>
</dbReference>
<feature type="domain" description="CCHC-type" evidence="2">
    <location>
        <begin position="92"/>
        <end position="107"/>
    </location>
</feature>
<keyword evidence="4" id="KW-1185">Reference proteome</keyword>
<gene>
    <name evidence="3" type="ORF">RHSIM_Rhsim03G0121800</name>
</gene>
<dbReference type="GO" id="GO:0003676">
    <property type="term" value="F:nucleic acid binding"/>
    <property type="evidence" value="ECO:0007669"/>
    <property type="project" value="InterPro"/>
</dbReference>
<dbReference type="InterPro" id="IPR001878">
    <property type="entry name" value="Znf_CCHC"/>
</dbReference>
<protein>
    <recommendedName>
        <fullName evidence="2">CCHC-type domain-containing protein</fullName>
    </recommendedName>
</protein>
<dbReference type="OrthoDB" id="418757at2759"/>
<dbReference type="GO" id="GO:0008270">
    <property type="term" value="F:zinc ion binding"/>
    <property type="evidence" value="ECO:0007669"/>
    <property type="project" value="UniProtKB-KW"/>
</dbReference>
<name>A0A834H6C9_RHOSS</name>
<organism evidence="3 4">
    <name type="scientific">Rhododendron simsii</name>
    <name type="common">Sims's rhododendron</name>
    <dbReference type="NCBI Taxonomy" id="118357"/>
    <lineage>
        <taxon>Eukaryota</taxon>
        <taxon>Viridiplantae</taxon>
        <taxon>Streptophyta</taxon>
        <taxon>Embryophyta</taxon>
        <taxon>Tracheophyta</taxon>
        <taxon>Spermatophyta</taxon>
        <taxon>Magnoliopsida</taxon>
        <taxon>eudicotyledons</taxon>
        <taxon>Gunneridae</taxon>
        <taxon>Pentapetalae</taxon>
        <taxon>asterids</taxon>
        <taxon>Ericales</taxon>
        <taxon>Ericaceae</taxon>
        <taxon>Ericoideae</taxon>
        <taxon>Rhodoreae</taxon>
        <taxon>Rhododendron</taxon>
    </lineage>
</organism>
<keyword evidence="1" id="KW-0862">Zinc</keyword>
<sequence length="145" mass="16208">MIGLVRQCVGQEVFHHIAQETNAYTLWTKRDSVLVKDVAEQGVANEEAGEFEAQEWEFCCNDWEMLVVSLSSAGWEVDHEHSQGCARSPVYCYRRGHEGHIQRNCPKNDAGDGNDHISEATSISDVDEWAEALLVIAGMKIGRSD</sequence>
<keyword evidence="1" id="KW-0479">Metal-binding</keyword>
<dbReference type="EMBL" id="WJXA01000003">
    <property type="protein sequence ID" value="KAF7148852.1"/>
    <property type="molecule type" value="Genomic_DNA"/>
</dbReference>
<proteinExistence type="predicted"/>
<reference evidence="3" key="1">
    <citation type="submission" date="2019-11" db="EMBL/GenBank/DDBJ databases">
        <authorList>
            <person name="Liu Y."/>
            <person name="Hou J."/>
            <person name="Li T.-Q."/>
            <person name="Guan C.-H."/>
            <person name="Wu X."/>
            <person name="Wu H.-Z."/>
            <person name="Ling F."/>
            <person name="Zhang R."/>
            <person name="Shi X.-G."/>
            <person name="Ren J.-P."/>
            <person name="Chen E.-F."/>
            <person name="Sun J.-M."/>
        </authorList>
    </citation>
    <scope>NUCLEOTIDE SEQUENCE</scope>
    <source>
        <strain evidence="3">Adult_tree_wgs_1</strain>
        <tissue evidence="3">Leaves</tissue>
    </source>
</reference>
<accession>A0A834H6C9</accession>
<evidence type="ECO:0000256" key="1">
    <source>
        <dbReference type="PROSITE-ProRule" id="PRU00047"/>
    </source>
</evidence>
<evidence type="ECO:0000313" key="4">
    <source>
        <dbReference type="Proteomes" id="UP000626092"/>
    </source>
</evidence>